<dbReference type="Proteomes" id="UP001589813">
    <property type="component" value="Unassembled WGS sequence"/>
</dbReference>
<feature type="transmembrane region" description="Helical" evidence="9">
    <location>
        <begin position="81"/>
        <end position="102"/>
    </location>
</feature>
<accession>A0ABV6BB30</accession>
<dbReference type="Gene3D" id="1.20.1530.20">
    <property type="match status" value="1"/>
</dbReference>
<feature type="transmembrane region" description="Helical" evidence="9">
    <location>
        <begin position="167"/>
        <end position="184"/>
    </location>
</feature>
<evidence type="ECO:0000256" key="4">
    <source>
        <dbReference type="ARBA" id="ARBA00022449"/>
    </source>
</evidence>
<keyword evidence="7" id="KW-0406">Ion transport</keyword>
<keyword evidence="4" id="KW-0050">Antiport</keyword>
<comment type="subcellular location">
    <subcellularLocation>
        <location evidence="1">Membrane</location>
        <topology evidence="1">Multi-pass membrane protein</topology>
    </subcellularLocation>
</comment>
<feature type="transmembrane region" description="Helical" evidence="9">
    <location>
        <begin position="51"/>
        <end position="69"/>
    </location>
</feature>
<evidence type="ECO:0000256" key="2">
    <source>
        <dbReference type="ARBA" id="ARBA00005551"/>
    </source>
</evidence>
<feature type="domain" description="RCK N-terminal" evidence="11">
    <location>
        <begin position="381"/>
        <end position="492"/>
    </location>
</feature>
<dbReference type="Pfam" id="PF00999">
    <property type="entry name" value="Na_H_Exchanger"/>
    <property type="match status" value="1"/>
</dbReference>
<evidence type="ECO:0000256" key="8">
    <source>
        <dbReference type="ARBA" id="ARBA00023136"/>
    </source>
</evidence>
<feature type="transmembrane region" description="Helical" evidence="9">
    <location>
        <begin position="314"/>
        <end position="340"/>
    </location>
</feature>
<dbReference type="Gene3D" id="3.40.50.720">
    <property type="entry name" value="NAD(P)-binding Rossmann-like Domain"/>
    <property type="match status" value="1"/>
</dbReference>
<evidence type="ECO:0000313" key="12">
    <source>
        <dbReference type="EMBL" id="MFC0048077.1"/>
    </source>
</evidence>
<reference evidence="12 13" key="1">
    <citation type="submission" date="2024-09" db="EMBL/GenBank/DDBJ databases">
        <authorList>
            <person name="Sun Q."/>
            <person name="Mori K."/>
        </authorList>
    </citation>
    <scope>NUCLEOTIDE SEQUENCE [LARGE SCALE GENOMIC DNA]</scope>
    <source>
        <strain evidence="12 13">KCTC 23315</strain>
    </source>
</reference>
<keyword evidence="6 9" id="KW-1133">Transmembrane helix</keyword>
<sequence>MILEAVWIGFAFSLGMLVRLCGLPPLIGYLAAGFAITASTETLQLPQGHAIIEHVAHLGVLLLLFTVGLKLNVRSLLKPEVLGGSVLHFALSALLYAPVIWLAFDPSWYHALMLGAALAFSSTVLAAKVLEGKREIRAFHGRVAVGILVVQDLIAMAMLSFSSGVTPSYWALLVLAVPLLRPLLFKLLDLTGHDDLQILFGVLLAVVAGGMGFQVVGLSAELGALVFGALLAKHPRAGELSKTLWSLKEFFLVGFFLKIGLGGLPDQTAWLFAVLMTVLLPLKAALFFTLLVLFKLRARSAFLSGLTLSNYSEFALIVASVALPQFLIPLALTVALSFVISAPLNRYAHPLYERLASRLIPLERNIHHPDEQPVTLGDAEVMIMGMGRTGGAAYDYLKHKTHLVGLDSDPARVRQFQERGDNVLFADAEDQVFWQGLDLGRVKAVILCLSDSEAKLIATQKLRAAGFAGLIVSHSMQQDEASKIMAAGADHTYLTMSEAGLGLAERVRQHISLPG</sequence>
<feature type="transmembrane region" description="Helical" evidence="9">
    <location>
        <begin position="139"/>
        <end position="161"/>
    </location>
</feature>
<dbReference type="RefSeq" id="WP_377241928.1">
    <property type="nucleotide sequence ID" value="NZ_JBHLXP010000001.1"/>
</dbReference>
<dbReference type="EMBL" id="JBHLXP010000001">
    <property type="protein sequence ID" value="MFC0048077.1"/>
    <property type="molecule type" value="Genomic_DNA"/>
</dbReference>
<feature type="domain" description="Cation/H+ exchanger transmembrane" evidence="10">
    <location>
        <begin position="11"/>
        <end position="337"/>
    </location>
</feature>
<protein>
    <submittedName>
        <fullName evidence="12">Cation:proton antiporter</fullName>
    </submittedName>
</protein>
<keyword evidence="3" id="KW-0813">Transport</keyword>
<keyword evidence="13" id="KW-1185">Reference proteome</keyword>
<evidence type="ECO:0000256" key="5">
    <source>
        <dbReference type="ARBA" id="ARBA00022692"/>
    </source>
</evidence>
<evidence type="ECO:0000259" key="11">
    <source>
        <dbReference type="Pfam" id="PF02254"/>
    </source>
</evidence>
<dbReference type="InterPro" id="IPR006153">
    <property type="entry name" value="Cation/H_exchanger_TM"/>
</dbReference>
<gene>
    <name evidence="12" type="ORF">ACFFJP_07220</name>
</gene>
<dbReference type="PANTHER" id="PTHR42751:SF1">
    <property type="entry name" value="CATION_PROTON ANTIPORTER YBAL-RELATED"/>
    <property type="match status" value="1"/>
</dbReference>
<feature type="transmembrane region" description="Helical" evidence="9">
    <location>
        <begin position="7"/>
        <end position="31"/>
    </location>
</feature>
<dbReference type="Pfam" id="PF02254">
    <property type="entry name" value="TrkA_N"/>
    <property type="match status" value="1"/>
</dbReference>
<proteinExistence type="inferred from homology"/>
<evidence type="ECO:0000256" key="1">
    <source>
        <dbReference type="ARBA" id="ARBA00004141"/>
    </source>
</evidence>
<evidence type="ECO:0000256" key="9">
    <source>
        <dbReference type="SAM" id="Phobius"/>
    </source>
</evidence>
<evidence type="ECO:0000256" key="6">
    <source>
        <dbReference type="ARBA" id="ARBA00022989"/>
    </source>
</evidence>
<feature type="transmembrane region" description="Helical" evidence="9">
    <location>
        <begin position="108"/>
        <end position="127"/>
    </location>
</feature>
<dbReference type="SUPFAM" id="SSF51735">
    <property type="entry name" value="NAD(P)-binding Rossmann-fold domains"/>
    <property type="match status" value="1"/>
</dbReference>
<evidence type="ECO:0000256" key="7">
    <source>
        <dbReference type="ARBA" id="ARBA00023065"/>
    </source>
</evidence>
<feature type="transmembrane region" description="Helical" evidence="9">
    <location>
        <begin position="196"/>
        <end position="220"/>
    </location>
</feature>
<name>A0ABV6BB30_9GAMM</name>
<evidence type="ECO:0000256" key="3">
    <source>
        <dbReference type="ARBA" id="ARBA00022448"/>
    </source>
</evidence>
<evidence type="ECO:0000259" key="10">
    <source>
        <dbReference type="Pfam" id="PF00999"/>
    </source>
</evidence>
<comment type="caution">
    <text evidence="12">The sequence shown here is derived from an EMBL/GenBank/DDBJ whole genome shotgun (WGS) entry which is preliminary data.</text>
</comment>
<keyword evidence="5 9" id="KW-0812">Transmembrane</keyword>
<dbReference type="InterPro" id="IPR003148">
    <property type="entry name" value="RCK_N"/>
</dbReference>
<comment type="similarity">
    <text evidence="2">Belongs to the monovalent cation:proton antiporter 2 (CPA2) transporter (TC 2.A.37) family.</text>
</comment>
<evidence type="ECO:0000313" key="13">
    <source>
        <dbReference type="Proteomes" id="UP001589813"/>
    </source>
</evidence>
<dbReference type="InterPro" id="IPR036291">
    <property type="entry name" value="NAD(P)-bd_dom_sf"/>
</dbReference>
<dbReference type="InterPro" id="IPR038770">
    <property type="entry name" value="Na+/solute_symporter_sf"/>
</dbReference>
<keyword evidence="8 9" id="KW-0472">Membrane</keyword>
<organism evidence="12 13">
    <name type="scientific">Rheinheimera tilapiae</name>
    <dbReference type="NCBI Taxonomy" id="875043"/>
    <lineage>
        <taxon>Bacteria</taxon>
        <taxon>Pseudomonadati</taxon>
        <taxon>Pseudomonadota</taxon>
        <taxon>Gammaproteobacteria</taxon>
        <taxon>Chromatiales</taxon>
        <taxon>Chromatiaceae</taxon>
        <taxon>Rheinheimera</taxon>
    </lineage>
</organism>
<dbReference type="PANTHER" id="PTHR42751">
    <property type="entry name" value="SODIUM/HYDROGEN EXCHANGER FAMILY/TRKA DOMAIN PROTEIN"/>
    <property type="match status" value="1"/>
</dbReference>
<feature type="transmembrane region" description="Helical" evidence="9">
    <location>
        <begin position="269"/>
        <end position="294"/>
    </location>
</feature>